<reference evidence="1" key="1">
    <citation type="submission" date="2020-07" db="EMBL/GenBank/DDBJ databases">
        <title>Huge and variable diversity of episymbiotic CPR bacteria and DPANN archaea in groundwater ecosystems.</title>
        <authorList>
            <person name="He C.Y."/>
            <person name="Keren R."/>
            <person name="Whittaker M."/>
            <person name="Farag I.F."/>
            <person name="Doudna J."/>
            <person name="Cate J.H.D."/>
            <person name="Banfield J.F."/>
        </authorList>
    </citation>
    <scope>NUCLEOTIDE SEQUENCE</scope>
    <source>
        <strain evidence="1">NC_groundwater_717_Ag_S-0.2um_59_8</strain>
    </source>
</reference>
<dbReference type="Pfam" id="PF02082">
    <property type="entry name" value="Rrf2"/>
    <property type="match status" value="1"/>
</dbReference>
<dbReference type="GO" id="GO:0005829">
    <property type="term" value="C:cytosol"/>
    <property type="evidence" value="ECO:0007669"/>
    <property type="project" value="TreeGrafter"/>
</dbReference>
<accession>A0A932GRR5</accession>
<evidence type="ECO:0000313" key="2">
    <source>
        <dbReference type="Proteomes" id="UP000741360"/>
    </source>
</evidence>
<dbReference type="GO" id="GO:0003700">
    <property type="term" value="F:DNA-binding transcription factor activity"/>
    <property type="evidence" value="ECO:0007669"/>
    <property type="project" value="TreeGrafter"/>
</dbReference>
<dbReference type="AlphaFoldDB" id="A0A932GRR5"/>
<organism evidence="1 2">
    <name type="scientific">Tectimicrobiota bacterium</name>
    <dbReference type="NCBI Taxonomy" id="2528274"/>
    <lineage>
        <taxon>Bacteria</taxon>
        <taxon>Pseudomonadati</taxon>
        <taxon>Nitrospinota/Tectimicrobiota group</taxon>
        <taxon>Candidatus Tectimicrobiota</taxon>
    </lineage>
</organism>
<evidence type="ECO:0000313" key="1">
    <source>
        <dbReference type="EMBL" id="MBI3015800.1"/>
    </source>
</evidence>
<protein>
    <submittedName>
        <fullName evidence="1">Rrf2 family transcriptional regulator</fullName>
    </submittedName>
</protein>
<dbReference type="Proteomes" id="UP000741360">
    <property type="component" value="Unassembled WGS sequence"/>
</dbReference>
<dbReference type="InterPro" id="IPR000944">
    <property type="entry name" value="Tscrpt_reg_Rrf2"/>
</dbReference>
<dbReference type="PROSITE" id="PS51197">
    <property type="entry name" value="HTH_RRF2_2"/>
    <property type="match status" value="1"/>
</dbReference>
<gene>
    <name evidence="1" type="ORF">HYY65_12265</name>
</gene>
<dbReference type="InterPro" id="IPR036388">
    <property type="entry name" value="WH-like_DNA-bd_sf"/>
</dbReference>
<proteinExistence type="predicted"/>
<dbReference type="InterPro" id="IPR030489">
    <property type="entry name" value="TR_Rrf2-type_CS"/>
</dbReference>
<dbReference type="NCBIfam" id="TIGR00738">
    <property type="entry name" value="rrf2_super"/>
    <property type="match status" value="1"/>
</dbReference>
<dbReference type="PROSITE" id="PS01332">
    <property type="entry name" value="HTH_RRF2_1"/>
    <property type="match status" value="1"/>
</dbReference>
<dbReference type="PANTHER" id="PTHR33221:SF15">
    <property type="entry name" value="HTH-TYPE TRANSCRIPTIONAL REGULATOR YWGB-RELATED"/>
    <property type="match status" value="1"/>
</dbReference>
<dbReference type="EMBL" id="JACPSX010000236">
    <property type="protein sequence ID" value="MBI3015800.1"/>
    <property type="molecule type" value="Genomic_DNA"/>
</dbReference>
<dbReference type="InterPro" id="IPR036390">
    <property type="entry name" value="WH_DNA-bd_sf"/>
</dbReference>
<dbReference type="PANTHER" id="PTHR33221">
    <property type="entry name" value="WINGED HELIX-TURN-HELIX TRANSCRIPTIONAL REGULATOR, RRF2 FAMILY"/>
    <property type="match status" value="1"/>
</dbReference>
<sequence length="146" mass="16092">MNVGYRVDYAVRALSYLAAQPPGRIVPRAELEKKQHIPPHYLSKIMKDLVSGGLVKSYLGCRGGFSLARAAQTISIKEVYEAVERPLVIMECLEKGPSYCSYIPVCTQVSIWQRAQTLLANFLSGVSVNDIADQKGLRERLGGLHG</sequence>
<dbReference type="SUPFAM" id="SSF46785">
    <property type="entry name" value="Winged helix' DNA-binding domain"/>
    <property type="match status" value="1"/>
</dbReference>
<comment type="caution">
    <text evidence="1">The sequence shown here is derived from an EMBL/GenBank/DDBJ whole genome shotgun (WGS) entry which is preliminary data.</text>
</comment>
<name>A0A932GRR5_UNCTE</name>
<dbReference type="Gene3D" id="1.10.10.10">
    <property type="entry name" value="Winged helix-like DNA-binding domain superfamily/Winged helix DNA-binding domain"/>
    <property type="match status" value="1"/>
</dbReference>